<keyword evidence="1" id="KW-0812">Transmembrane</keyword>
<comment type="caution">
    <text evidence="4">The sequence shown here is derived from an EMBL/GenBank/DDBJ whole genome shotgun (WGS) entry which is preliminary data.</text>
</comment>
<organism evidence="4 5">
    <name type="scientific">Nocardia cyriacigeorgica</name>
    <dbReference type="NCBI Taxonomy" id="135487"/>
    <lineage>
        <taxon>Bacteria</taxon>
        <taxon>Bacillati</taxon>
        <taxon>Actinomycetota</taxon>
        <taxon>Actinomycetes</taxon>
        <taxon>Mycobacteriales</taxon>
        <taxon>Nocardiaceae</taxon>
        <taxon>Nocardia</taxon>
    </lineage>
</organism>
<dbReference type="PANTHER" id="PTHR42208:SF1">
    <property type="entry name" value="HEAVY METAL TRANSPORTER"/>
    <property type="match status" value="1"/>
</dbReference>
<evidence type="ECO:0000259" key="3">
    <source>
        <dbReference type="Pfam" id="PF13473"/>
    </source>
</evidence>
<dbReference type="Pfam" id="PF13473">
    <property type="entry name" value="Cupredoxin_1"/>
    <property type="match status" value="1"/>
</dbReference>
<evidence type="ECO:0000313" key="4">
    <source>
        <dbReference type="EMBL" id="NEW33311.1"/>
    </source>
</evidence>
<sequence>MPFSFLSSQEAFVNLVPVLVTGLFAGGVSCAAVQGGLLTGLITRQRTATSVVTTAGASAGAAVTRAAKPGWRRRVADDLAPVGGFLAGKLASHTVLGAVLGAAGGAVQLSTGARTWLQIGAGLLIIAFGLAQLGVPGFRGIVIEPPASWMRVLRKRARSQAAMAPTVLGVLTVLIPCGVTLSVAALALASGSPWWGAAIMAVFVLGTSPLFAVLGYAARVAATAWRGRLALATGLVVLAMGFYTLNGGLELAGSPLAASRIGESIGFEPPAADASAATVADGVQTLTITASTGSYSPKNIEAVAGVPTTLVVKTSGTQGCIRSMVFPSLGITTTLPTNGETRIDLGTLQPGRLDYTCGMGMYSGMITIL</sequence>
<evidence type="ECO:0008006" key="6">
    <source>
        <dbReference type="Google" id="ProtNLM"/>
    </source>
</evidence>
<dbReference type="InterPro" id="IPR008972">
    <property type="entry name" value="Cupredoxin"/>
</dbReference>
<feature type="transmembrane region" description="Helical" evidence="1">
    <location>
        <begin position="12"/>
        <end position="35"/>
    </location>
</feature>
<proteinExistence type="predicted"/>
<evidence type="ECO:0000259" key="2">
    <source>
        <dbReference type="Pfam" id="PF13386"/>
    </source>
</evidence>
<protein>
    <recommendedName>
        <fullName evidence="6">Sulfite exporter TauE/SafE family protein</fullName>
    </recommendedName>
</protein>
<feature type="transmembrane region" description="Helical" evidence="1">
    <location>
        <begin position="229"/>
        <end position="249"/>
    </location>
</feature>
<reference evidence="4 5" key="1">
    <citation type="submission" date="2020-01" db="EMBL/GenBank/DDBJ databases">
        <title>Genetics and antimicrobial susceptibilities of Nocardia species isolated from the soil; a comparison with species isolated from humans.</title>
        <authorList>
            <person name="Carrasco G."/>
            <person name="Monzon S."/>
            <person name="Sansegundo M."/>
            <person name="Garcia E."/>
            <person name="Garrido N."/>
            <person name="Medina M.J."/>
            <person name="Villalon P."/>
            <person name="Ramirez-Arocha A.C."/>
            <person name="Jimenez P."/>
            <person name="Cuesta I."/>
            <person name="Valdezate S."/>
        </authorList>
    </citation>
    <scope>NUCLEOTIDE SEQUENCE [LARGE SCALE GENOMIC DNA]</scope>
    <source>
        <strain evidence="4 5">CNM20110626</strain>
    </source>
</reference>
<keyword evidence="1" id="KW-1133">Transmembrane helix</keyword>
<feature type="domain" description="Urease accessory protein UreH-like transmembrane" evidence="2">
    <location>
        <begin position="19"/>
        <end position="243"/>
    </location>
</feature>
<feature type="transmembrane region" description="Helical" evidence="1">
    <location>
        <begin position="194"/>
        <end position="217"/>
    </location>
</feature>
<accession>A0A6P1CL34</accession>
<dbReference type="PANTHER" id="PTHR42208">
    <property type="entry name" value="HEAVY METAL TRANSPORTER-RELATED"/>
    <property type="match status" value="1"/>
</dbReference>
<keyword evidence="1" id="KW-0472">Membrane</keyword>
<gene>
    <name evidence="4" type="ORF">GV791_12175</name>
</gene>
<feature type="transmembrane region" description="Helical" evidence="1">
    <location>
        <begin position="163"/>
        <end position="188"/>
    </location>
</feature>
<feature type="transmembrane region" description="Helical" evidence="1">
    <location>
        <begin position="79"/>
        <end position="104"/>
    </location>
</feature>
<dbReference type="AlphaFoldDB" id="A0A6P1CL34"/>
<dbReference type="SUPFAM" id="SSF49503">
    <property type="entry name" value="Cupredoxins"/>
    <property type="match status" value="1"/>
</dbReference>
<dbReference type="InterPro" id="IPR039447">
    <property type="entry name" value="UreH-like_TM_dom"/>
</dbReference>
<dbReference type="Proteomes" id="UP000471166">
    <property type="component" value="Unassembled WGS sequence"/>
</dbReference>
<evidence type="ECO:0000256" key="1">
    <source>
        <dbReference type="SAM" id="Phobius"/>
    </source>
</evidence>
<dbReference type="EMBL" id="JAAGVB010000016">
    <property type="protein sequence ID" value="NEW33311.1"/>
    <property type="molecule type" value="Genomic_DNA"/>
</dbReference>
<dbReference type="InterPro" id="IPR028096">
    <property type="entry name" value="EfeO_Cupredoxin"/>
</dbReference>
<name>A0A6P1CL34_9NOCA</name>
<feature type="domain" description="EfeO-type cupredoxin-like" evidence="3">
    <location>
        <begin position="277"/>
        <end position="368"/>
    </location>
</feature>
<dbReference type="Gene3D" id="2.60.40.420">
    <property type="entry name" value="Cupredoxins - blue copper proteins"/>
    <property type="match status" value="1"/>
</dbReference>
<evidence type="ECO:0000313" key="5">
    <source>
        <dbReference type="Proteomes" id="UP000471166"/>
    </source>
</evidence>
<dbReference type="Pfam" id="PF13386">
    <property type="entry name" value="DsbD_2"/>
    <property type="match status" value="1"/>
</dbReference>
<feature type="transmembrane region" description="Helical" evidence="1">
    <location>
        <begin position="116"/>
        <end position="142"/>
    </location>
</feature>